<dbReference type="Pfam" id="PF06585">
    <property type="entry name" value="JHBP"/>
    <property type="match status" value="1"/>
</dbReference>
<dbReference type="InterPro" id="IPR038606">
    <property type="entry name" value="To_sf"/>
</dbReference>
<dbReference type="PANTHER" id="PTHR11008:SF40">
    <property type="entry name" value="PROTEIN TAKEOUT"/>
    <property type="match status" value="1"/>
</dbReference>
<gene>
    <name evidence="1" type="ORF">J437_LFUL019471</name>
</gene>
<dbReference type="Gene3D" id="3.15.10.30">
    <property type="entry name" value="Haemolymph juvenile hormone binding protein"/>
    <property type="match status" value="1"/>
</dbReference>
<comment type="caution">
    <text evidence="1">The sequence shown here is derived from an EMBL/GenBank/DDBJ whole genome shotgun (WGS) entry which is preliminary data.</text>
</comment>
<keyword evidence="2" id="KW-1185">Reference proteome</keyword>
<evidence type="ECO:0000313" key="2">
    <source>
        <dbReference type="Proteomes" id="UP000792457"/>
    </source>
</evidence>
<evidence type="ECO:0000313" key="1">
    <source>
        <dbReference type="EMBL" id="KAG8239272.1"/>
    </source>
</evidence>
<dbReference type="Proteomes" id="UP000792457">
    <property type="component" value="Unassembled WGS sequence"/>
</dbReference>
<dbReference type="OrthoDB" id="8118208at2759"/>
<name>A0A8K0PAL7_LADFU</name>
<dbReference type="InterPro" id="IPR010562">
    <property type="entry name" value="Haemolymph_juvenile_hormone-bd"/>
</dbReference>
<dbReference type="AlphaFoldDB" id="A0A8K0PAL7"/>
<sequence length="131" mass="15129">MELEKFDVKISSDKAYISMTGLFDGDKTLNDLDVHWIIEGKPKTDSKGKTYLELEKFDVKISSDKAYLSMTGLFDGDKTLSETMLKFLNEHQKEFIKEIEPALNEAFSQLYLGLAKPMFRKLPYNEMFPDL</sequence>
<dbReference type="EMBL" id="KZ309572">
    <property type="protein sequence ID" value="KAG8239272.1"/>
    <property type="molecule type" value="Genomic_DNA"/>
</dbReference>
<proteinExistence type="predicted"/>
<protein>
    <submittedName>
        <fullName evidence="1">Uncharacterized protein</fullName>
    </submittedName>
</protein>
<dbReference type="GO" id="GO:0005615">
    <property type="term" value="C:extracellular space"/>
    <property type="evidence" value="ECO:0007669"/>
    <property type="project" value="TreeGrafter"/>
</dbReference>
<reference evidence="1" key="1">
    <citation type="submission" date="2013-04" db="EMBL/GenBank/DDBJ databases">
        <authorList>
            <person name="Qu J."/>
            <person name="Murali S.C."/>
            <person name="Bandaranaike D."/>
            <person name="Bellair M."/>
            <person name="Blankenburg K."/>
            <person name="Chao H."/>
            <person name="Dinh H."/>
            <person name="Doddapaneni H."/>
            <person name="Downs B."/>
            <person name="Dugan-Rocha S."/>
            <person name="Elkadiri S."/>
            <person name="Gnanaolivu R.D."/>
            <person name="Hernandez B."/>
            <person name="Javaid M."/>
            <person name="Jayaseelan J.C."/>
            <person name="Lee S."/>
            <person name="Li M."/>
            <person name="Ming W."/>
            <person name="Munidasa M."/>
            <person name="Muniz J."/>
            <person name="Nguyen L."/>
            <person name="Ongeri F."/>
            <person name="Osuji N."/>
            <person name="Pu L.-L."/>
            <person name="Puazo M."/>
            <person name="Qu C."/>
            <person name="Quiroz J."/>
            <person name="Raj R."/>
            <person name="Weissenberger G."/>
            <person name="Xin Y."/>
            <person name="Zou X."/>
            <person name="Han Y."/>
            <person name="Richards S."/>
            <person name="Worley K."/>
            <person name="Muzny D."/>
            <person name="Gibbs R."/>
        </authorList>
    </citation>
    <scope>NUCLEOTIDE SEQUENCE</scope>
    <source>
        <strain evidence="1">Sampled in the wild</strain>
    </source>
</reference>
<dbReference type="PANTHER" id="PTHR11008">
    <property type="entry name" value="PROTEIN TAKEOUT-LIKE PROTEIN"/>
    <property type="match status" value="1"/>
</dbReference>
<accession>A0A8K0PAL7</accession>
<organism evidence="1 2">
    <name type="scientific">Ladona fulva</name>
    <name type="common">Scarce chaser dragonfly</name>
    <name type="synonym">Libellula fulva</name>
    <dbReference type="NCBI Taxonomy" id="123851"/>
    <lineage>
        <taxon>Eukaryota</taxon>
        <taxon>Metazoa</taxon>
        <taxon>Ecdysozoa</taxon>
        <taxon>Arthropoda</taxon>
        <taxon>Hexapoda</taxon>
        <taxon>Insecta</taxon>
        <taxon>Pterygota</taxon>
        <taxon>Palaeoptera</taxon>
        <taxon>Odonata</taxon>
        <taxon>Epiprocta</taxon>
        <taxon>Anisoptera</taxon>
        <taxon>Libelluloidea</taxon>
        <taxon>Libellulidae</taxon>
        <taxon>Ladona</taxon>
    </lineage>
</organism>
<reference evidence="1" key="2">
    <citation type="submission" date="2017-10" db="EMBL/GenBank/DDBJ databases">
        <title>Ladona fulva Genome sequencing and assembly.</title>
        <authorList>
            <person name="Murali S."/>
            <person name="Richards S."/>
            <person name="Bandaranaike D."/>
            <person name="Bellair M."/>
            <person name="Blankenburg K."/>
            <person name="Chao H."/>
            <person name="Dinh H."/>
            <person name="Doddapaneni H."/>
            <person name="Dugan-Rocha S."/>
            <person name="Elkadiri S."/>
            <person name="Gnanaolivu R."/>
            <person name="Hernandez B."/>
            <person name="Skinner E."/>
            <person name="Javaid M."/>
            <person name="Lee S."/>
            <person name="Li M."/>
            <person name="Ming W."/>
            <person name="Munidasa M."/>
            <person name="Muniz J."/>
            <person name="Nguyen L."/>
            <person name="Hughes D."/>
            <person name="Osuji N."/>
            <person name="Pu L.-L."/>
            <person name="Puazo M."/>
            <person name="Qu C."/>
            <person name="Quiroz J."/>
            <person name="Raj R."/>
            <person name="Weissenberger G."/>
            <person name="Xin Y."/>
            <person name="Zou X."/>
            <person name="Han Y."/>
            <person name="Worley K."/>
            <person name="Muzny D."/>
            <person name="Gibbs R."/>
        </authorList>
    </citation>
    <scope>NUCLEOTIDE SEQUENCE</scope>
    <source>
        <strain evidence="1">Sampled in the wild</strain>
    </source>
</reference>